<gene>
    <name evidence="1" type="ORF">JHL16_06130</name>
</gene>
<comment type="caution">
    <text evidence="1">The sequence shown here is derived from an EMBL/GenBank/DDBJ whole genome shotgun (WGS) entry which is preliminary data.</text>
</comment>
<proteinExistence type="predicted"/>
<dbReference type="EMBL" id="JAENHL010000006">
    <property type="protein sequence ID" value="MBK1865923.1"/>
    <property type="molecule type" value="Genomic_DNA"/>
</dbReference>
<reference evidence="1" key="1">
    <citation type="submission" date="2021-01" db="EMBL/GenBank/DDBJ databases">
        <authorList>
            <person name="Sun Q."/>
        </authorList>
    </citation>
    <scope>NUCLEOTIDE SEQUENCE</scope>
    <source>
        <strain evidence="1">YIM B02566</strain>
    </source>
</reference>
<evidence type="ECO:0000313" key="1">
    <source>
        <dbReference type="EMBL" id="MBK1865923.1"/>
    </source>
</evidence>
<sequence length="384" mass="41318">MLAQSSFRYQPAVPADRPAIVRELALAFGFSPERAAEYTENIGLSDFRVLAGAQGVAAVAALVRTGHFLGGRSVPAANICHIAIAPQWRGHDLARQLLGELEAEALAQGAVMTTLFASARPVYRKAGYELAGSEIIYEAETAALPPRMKDITFQAVTGDIAQCLSGAASTRGAIHNGLLDRTESHWRELLREPRHALAAYAVDGDVSRGYVLIDTADENCLSLRDWHARDGAAAKAILAFLGGFRSVYPKMHWHGAPNDDLIFAMPDKGWKLLHQEDFMAKLIDPRQALAARGYTCPDARLDFTLIGETQTRFGVVISNGKATVAEPSGRASVSLKAIDLATLFTSYRSASFLARAGRLTGDAASIALCDLIFAGPAPWSAEHF</sequence>
<keyword evidence="2" id="KW-1185">Reference proteome</keyword>
<dbReference type="Proteomes" id="UP000616151">
    <property type="component" value="Unassembled WGS sequence"/>
</dbReference>
<evidence type="ECO:0000313" key="2">
    <source>
        <dbReference type="Proteomes" id="UP000616151"/>
    </source>
</evidence>
<organism evidence="1 2">
    <name type="scientific">Taklimakanibacter albus</name>
    <dbReference type="NCBI Taxonomy" id="2800327"/>
    <lineage>
        <taxon>Bacteria</taxon>
        <taxon>Pseudomonadati</taxon>
        <taxon>Pseudomonadota</taxon>
        <taxon>Alphaproteobacteria</taxon>
        <taxon>Hyphomicrobiales</taxon>
        <taxon>Aestuariivirgaceae</taxon>
        <taxon>Taklimakanibacter</taxon>
    </lineage>
</organism>
<name>A0ACC5R003_9HYPH</name>
<accession>A0ACC5R003</accession>
<protein>
    <submittedName>
        <fullName evidence="1">GNAT family N-acetyltransferase</fullName>
    </submittedName>
</protein>